<dbReference type="InterPro" id="IPR051909">
    <property type="entry name" value="MFP_Cation_Efflux"/>
</dbReference>
<proteinExistence type="predicted"/>
<dbReference type="STRING" id="1216006.VA7868_03155"/>
<evidence type="ECO:0000256" key="2">
    <source>
        <dbReference type="SAM" id="Phobius"/>
    </source>
</evidence>
<feature type="transmembrane region" description="Helical" evidence="2">
    <location>
        <begin position="378"/>
        <end position="397"/>
    </location>
</feature>
<dbReference type="GO" id="GO:0060003">
    <property type="term" value="P:copper ion export"/>
    <property type="evidence" value="ECO:0007669"/>
    <property type="project" value="TreeGrafter"/>
</dbReference>
<dbReference type="CDD" id="cd05709">
    <property type="entry name" value="S2P-M50"/>
    <property type="match status" value="1"/>
</dbReference>
<evidence type="ECO:0000313" key="3">
    <source>
        <dbReference type="EMBL" id="SHI27199.1"/>
    </source>
</evidence>
<keyword evidence="2" id="KW-1133">Transmembrane helix</keyword>
<feature type="transmembrane region" description="Helical" evidence="2">
    <location>
        <begin position="209"/>
        <end position="231"/>
    </location>
</feature>
<gene>
    <name evidence="3" type="ORF">VA7868_03155</name>
</gene>
<dbReference type="RefSeq" id="WP_175561570.1">
    <property type="nucleotide sequence ID" value="NZ_FQXZ01000036.1"/>
</dbReference>
<dbReference type="PANTHER" id="PTHR30097:SF4">
    <property type="entry name" value="SLR6042 PROTEIN"/>
    <property type="match status" value="1"/>
</dbReference>
<evidence type="ECO:0000256" key="1">
    <source>
        <dbReference type="ARBA" id="ARBA00022448"/>
    </source>
</evidence>
<keyword evidence="2" id="KW-0472">Membrane</keyword>
<feature type="transmembrane region" description="Helical" evidence="2">
    <location>
        <begin position="349"/>
        <end position="372"/>
    </location>
</feature>
<accession>A0A1M5ZSW2</accession>
<dbReference type="GO" id="GO:0015679">
    <property type="term" value="P:plasma membrane copper ion transport"/>
    <property type="evidence" value="ECO:0007669"/>
    <property type="project" value="TreeGrafter"/>
</dbReference>
<organism evidence="3 4">
    <name type="scientific">Vibrio aerogenes CECT 7868</name>
    <dbReference type="NCBI Taxonomy" id="1216006"/>
    <lineage>
        <taxon>Bacteria</taxon>
        <taxon>Pseudomonadati</taxon>
        <taxon>Pseudomonadota</taxon>
        <taxon>Gammaproteobacteria</taxon>
        <taxon>Vibrionales</taxon>
        <taxon>Vibrionaceae</taxon>
        <taxon>Vibrio</taxon>
    </lineage>
</organism>
<dbReference type="EMBL" id="FQXZ01000036">
    <property type="protein sequence ID" value="SHI27199.1"/>
    <property type="molecule type" value="Genomic_DNA"/>
</dbReference>
<keyword evidence="4" id="KW-1185">Reference proteome</keyword>
<protein>
    <submittedName>
        <fullName evidence="3">Peptidase family M50</fullName>
    </submittedName>
</protein>
<feature type="transmembrane region" description="Helical" evidence="2">
    <location>
        <begin position="271"/>
        <end position="289"/>
    </location>
</feature>
<evidence type="ECO:0000313" key="4">
    <source>
        <dbReference type="Proteomes" id="UP000184608"/>
    </source>
</evidence>
<keyword evidence="1" id="KW-0813">Transport</keyword>
<feature type="transmembrane region" description="Helical" evidence="2">
    <location>
        <begin position="417"/>
        <end position="435"/>
    </location>
</feature>
<feature type="transmembrane region" description="Helical" evidence="2">
    <location>
        <begin position="243"/>
        <end position="265"/>
    </location>
</feature>
<reference evidence="3 4" key="1">
    <citation type="submission" date="2016-11" db="EMBL/GenBank/DDBJ databases">
        <authorList>
            <person name="Jaros S."/>
            <person name="Januszkiewicz K."/>
            <person name="Wedrychowicz H."/>
        </authorList>
    </citation>
    <scope>NUCLEOTIDE SEQUENCE [LARGE SCALE GENOMIC DNA]</scope>
    <source>
        <strain evidence="3 4">CECT 7868</strain>
    </source>
</reference>
<name>A0A1M5ZSW2_9VIBR</name>
<keyword evidence="2" id="KW-0812">Transmembrane</keyword>
<dbReference type="PANTHER" id="PTHR30097">
    <property type="entry name" value="CATION EFFLUX SYSTEM PROTEIN CUSB"/>
    <property type="match status" value="1"/>
</dbReference>
<sequence>MMGDGQIPLPPLRQELRLHPAPDDVYGAPRRTLEDPIRGRFYQLGWLETEFLANWSDSPEKVLRDVRNTTTLRPDEAALTSFSRFLSQNHLVHLDVTTLEHQLAQQQRQEHWFFWLMKRHLAFRIPLCQPDPWLSRCLPLLLPLMSRAFVILSLIAALLGLWLASRQWEHFTHGFSYLFSVQGAVISVVTIIGVKAVHELGHAFTCKKYQVPVSTMGMTFILFWPVLYTDVTGAWRIKEKHRRIMISAAGMLTEALIAAWALLWWNFVDDSILRSVLFTLATTSLFLSLSVNLSPLMRFDGYFIFSDWLDMPNLQSRAFAMARWAIRKALFGWQIKPPESLPLSRQRTVIVYAFATWIYRCMLYFGIALAVYHLVFKALGLLLFLAEIVYLLGIPLAKEIHNLIKNRDKLTMNGNMWRTLGVSGVLITALLVPWHHTISAPAVLMAEKQQQLFVKQSARLVKRAVVSGTVVSQGQLLFQFTSPELDQKIQTLDIRRISLEKQIRSYPFDRQASADLTVIRDELLSVKAQIKQCTRLIQQLTIRAPFSGHIAGVPETLTAGSLIPAGEVLATLTGDKGVRAQAYISEHDLSRVRGMRQGVFIADEIQTSVMTLSLERLAQGGVSDLRAHPGLSSPYGGPVAAHIDHRKQAPIPQQALYAASFTDPEAAAPKTQLRGEVVIEGQAQSLFSRMWNALVSVVIRESVM</sequence>
<dbReference type="SUPFAM" id="SSF111369">
    <property type="entry name" value="HlyD-like secretion proteins"/>
    <property type="match status" value="1"/>
</dbReference>
<feature type="transmembrane region" description="Helical" evidence="2">
    <location>
        <begin position="140"/>
        <end position="163"/>
    </location>
</feature>
<dbReference type="GO" id="GO:0030313">
    <property type="term" value="C:cell envelope"/>
    <property type="evidence" value="ECO:0007669"/>
    <property type="project" value="TreeGrafter"/>
</dbReference>
<feature type="transmembrane region" description="Helical" evidence="2">
    <location>
        <begin position="175"/>
        <end position="197"/>
    </location>
</feature>
<dbReference type="Proteomes" id="UP000184608">
    <property type="component" value="Unassembled WGS sequence"/>
</dbReference>
<dbReference type="AlphaFoldDB" id="A0A1M5ZSW2"/>